<dbReference type="InterPro" id="IPR051395">
    <property type="entry name" value="Cytochrome_c_Peroxidase/MauG"/>
</dbReference>
<dbReference type="Proteomes" id="UP000057158">
    <property type="component" value="Chromosome"/>
</dbReference>
<dbReference type="PROSITE" id="PS51257">
    <property type="entry name" value="PROKAR_LIPOPROTEIN"/>
    <property type="match status" value="1"/>
</dbReference>
<dbReference type="GO" id="GO:0004130">
    <property type="term" value="F:cytochrome-c peroxidase activity"/>
    <property type="evidence" value="ECO:0007669"/>
    <property type="project" value="TreeGrafter"/>
</dbReference>
<evidence type="ECO:0000256" key="4">
    <source>
        <dbReference type="PROSITE-ProRule" id="PRU00433"/>
    </source>
</evidence>
<dbReference type="InterPro" id="IPR009056">
    <property type="entry name" value="Cyt_c-like_dom"/>
</dbReference>
<evidence type="ECO:0000256" key="3">
    <source>
        <dbReference type="ARBA" id="ARBA00023004"/>
    </source>
</evidence>
<dbReference type="PANTHER" id="PTHR30600">
    <property type="entry name" value="CYTOCHROME C PEROXIDASE-RELATED"/>
    <property type="match status" value="1"/>
</dbReference>
<keyword evidence="1 4" id="KW-0349">Heme</keyword>
<dbReference type="SUPFAM" id="SSF46626">
    <property type="entry name" value="Cytochrome c"/>
    <property type="match status" value="1"/>
</dbReference>
<keyword evidence="7" id="KW-1185">Reference proteome</keyword>
<evidence type="ECO:0000256" key="2">
    <source>
        <dbReference type="ARBA" id="ARBA00022723"/>
    </source>
</evidence>
<dbReference type="EMBL" id="CP010802">
    <property type="protein sequence ID" value="ALC14919.1"/>
    <property type="molecule type" value="Genomic_DNA"/>
</dbReference>
<dbReference type="STRING" id="1603606.DSOUD_0118"/>
<name>A0A0M3QER8_9BACT</name>
<dbReference type="RefSeq" id="WP_157671688.1">
    <property type="nucleotide sequence ID" value="NZ_CP010802.1"/>
</dbReference>
<reference evidence="6 7" key="1">
    <citation type="submission" date="2015-07" db="EMBL/GenBank/DDBJ databases">
        <title>Isolation and Genomic Characterization of a Novel Halophilic Metal-Reducing Deltaproteobacterium from the Deep Subsurface.</title>
        <authorList>
            <person name="Badalamenti J.P."/>
            <person name="Summers Z.M."/>
            <person name="Gralnick J.A."/>
            <person name="Bond D.R."/>
        </authorList>
    </citation>
    <scope>NUCLEOTIDE SEQUENCE [LARGE SCALE GENOMIC DNA]</scope>
    <source>
        <strain evidence="6 7">WTL</strain>
    </source>
</reference>
<dbReference type="PATRIC" id="fig|1603606.3.peg.133"/>
<dbReference type="GO" id="GO:0009055">
    <property type="term" value="F:electron transfer activity"/>
    <property type="evidence" value="ECO:0007669"/>
    <property type="project" value="InterPro"/>
</dbReference>
<keyword evidence="3 4" id="KW-0408">Iron</keyword>
<accession>A0A0M3QER8</accession>
<evidence type="ECO:0000256" key="1">
    <source>
        <dbReference type="ARBA" id="ARBA00022617"/>
    </source>
</evidence>
<dbReference type="GO" id="GO:0046872">
    <property type="term" value="F:metal ion binding"/>
    <property type="evidence" value="ECO:0007669"/>
    <property type="project" value="UniProtKB-KW"/>
</dbReference>
<protein>
    <recommendedName>
        <fullName evidence="5">Cytochrome c domain-containing protein</fullName>
    </recommendedName>
</protein>
<proteinExistence type="predicted"/>
<dbReference type="OrthoDB" id="9805202at2"/>
<evidence type="ECO:0000259" key="5">
    <source>
        <dbReference type="PROSITE" id="PS51007"/>
    </source>
</evidence>
<gene>
    <name evidence="6" type="ORF">DSOUD_0118</name>
</gene>
<organism evidence="6 7">
    <name type="scientific">Desulfuromonas soudanensis</name>
    <dbReference type="NCBI Taxonomy" id="1603606"/>
    <lineage>
        <taxon>Bacteria</taxon>
        <taxon>Pseudomonadati</taxon>
        <taxon>Thermodesulfobacteriota</taxon>
        <taxon>Desulfuromonadia</taxon>
        <taxon>Desulfuromonadales</taxon>
        <taxon>Desulfuromonadaceae</taxon>
        <taxon>Desulfuromonas</taxon>
    </lineage>
</organism>
<keyword evidence="2 4" id="KW-0479">Metal-binding</keyword>
<dbReference type="KEGG" id="des:DSOUD_0118"/>
<dbReference type="PROSITE" id="PS51007">
    <property type="entry name" value="CYTC"/>
    <property type="match status" value="1"/>
</dbReference>
<evidence type="ECO:0000313" key="7">
    <source>
        <dbReference type="Proteomes" id="UP000057158"/>
    </source>
</evidence>
<evidence type="ECO:0000313" key="6">
    <source>
        <dbReference type="EMBL" id="ALC14919.1"/>
    </source>
</evidence>
<dbReference type="Gene3D" id="1.10.760.10">
    <property type="entry name" value="Cytochrome c-like domain"/>
    <property type="match status" value="1"/>
</dbReference>
<dbReference type="AlphaFoldDB" id="A0A0M3QER8"/>
<dbReference type="InterPro" id="IPR036909">
    <property type="entry name" value="Cyt_c-like_dom_sf"/>
</dbReference>
<feature type="domain" description="Cytochrome c" evidence="5">
    <location>
        <begin position="486"/>
        <end position="588"/>
    </location>
</feature>
<sequence length="588" mass="60476">MSARSFLSNFSDFQRMSLVLLFALLLAACNGSDGNDSVVPPVIQAQVSAAQGGTFADNPANPLVSLTVPAGALSEDARLTVTPVAGSPAPGANQTPASTAYAIALNSVSGAPLTIGEDLILEMAAAPAPVHPQLGEIARVSGTVWLRQVASFFRPSDSTVVTLVADPNGIFRVMHRSLQTAGGPGVTAGFDVFMNGTFGNEDFFGGVLDLHTVLNGLPPTDAVALGVQIDLAKVPQTIVDVMTGTDLNAKDVALADPATTRALLQAGAVVGVKGVFGDPLNPDLLTSAGITCALCHQNVTPTTFQLSAGPTTLPIGPLEVDGKANVAMDAGAILAATPFAQTAGQPTIDLLNSWGPGRFDIRALPDNPLEDNADNPTGNPPLWNFVDLEAQGYFFGYDGLFVGENALASQAEAVYDLVMHANGAFGTVSGNLSPALRITPPQALLDALAAAEVAAPGNDIVTQDLLDLQTWMRSLASPPPGAFDEALAEEGFRLFFGRANCHVCHDTADLTDAAGSLFTFTLGATSGDLAGGIKVPGLRGVSQSAPYLHDHSLASLEEVVALLATLGDPIPALTATEQTALVEFLKSL</sequence>
<dbReference type="GO" id="GO:0020037">
    <property type="term" value="F:heme binding"/>
    <property type="evidence" value="ECO:0007669"/>
    <property type="project" value="InterPro"/>
</dbReference>